<keyword evidence="3" id="KW-1185">Reference proteome</keyword>
<evidence type="ECO:0000256" key="1">
    <source>
        <dbReference type="SAM" id="MobiDB-lite"/>
    </source>
</evidence>
<sequence length="57" mass="6309">SSAELRAKLQISLANKRVEEMRRQVEELQQAASLKRPAEAAQRGDGDGPAKKPHVEE</sequence>
<evidence type="ECO:0000313" key="3">
    <source>
        <dbReference type="Proteomes" id="UP001149813"/>
    </source>
</evidence>
<dbReference type="EMBL" id="JANBOJ010000172">
    <property type="protein sequence ID" value="KAJ1721438.1"/>
    <property type="molecule type" value="Genomic_DNA"/>
</dbReference>
<proteinExistence type="predicted"/>
<dbReference type="AlphaFoldDB" id="A0A9W8CRT3"/>
<feature type="non-terminal residue" evidence="2">
    <location>
        <position position="1"/>
    </location>
</feature>
<feature type="region of interest" description="Disordered" evidence="1">
    <location>
        <begin position="28"/>
        <end position="57"/>
    </location>
</feature>
<comment type="caution">
    <text evidence="2">The sequence shown here is derived from an EMBL/GenBank/DDBJ whole genome shotgun (WGS) entry which is preliminary data.</text>
</comment>
<evidence type="ECO:0000313" key="2">
    <source>
        <dbReference type="EMBL" id="KAJ1721438.1"/>
    </source>
</evidence>
<name>A0A9W8CRT3_9FUNG</name>
<reference evidence="2" key="1">
    <citation type="submission" date="2022-07" db="EMBL/GenBank/DDBJ databases">
        <title>Phylogenomic reconstructions and comparative analyses of Kickxellomycotina fungi.</title>
        <authorList>
            <person name="Reynolds N.K."/>
            <person name="Stajich J.E."/>
            <person name="Barry K."/>
            <person name="Grigoriev I.V."/>
            <person name="Crous P."/>
            <person name="Smith M.E."/>
        </authorList>
    </citation>
    <scope>NUCLEOTIDE SEQUENCE</scope>
    <source>
        <strain evidence="2">NBRC 32514</strain>
    </source>
</reference>
<dbReference type="OrthoDB" id="343070at2759"/>
<gene>
    <name evidence="2" type="ORF">LPJ53_004046</name>
</gene>
<dbReference type="Proteomes" id="UP001149813">
    <property type="component" value="Unassembled WGS sequence"/>
</dbReference>
<organism evidence="2 3">
    <name type="scientific">Coemansia erecta</name>
    <dbReference type="NCBI Taxonomy" id="147472"/>
    <lineage>
        <taxon>Eukaryota</taxon>
        <taxon>Fungi</taxon>
        <taxon>Fungi incertae sedis</taxon>
        <taxon>Zoopagomycota</taxon>
        <taxon>Kickxellomycotina</taxon>
        <taxon>Kickxellomycetes</taxon>
        <taxon>Kickxellales</taxon>
        <taxon>Kickxellaceae</taxon>
        <taxon>Coemansia</taxon>
    </lineage>
</organism>
<accession>A0A9W8CRT3</accession>
<protein>
    <submittedName>
        <fullName evidence="2">Uncharacterized protein</fullName>
    </submittedName>
</protein>
<feature type="compositionally biased region" description="Basic and acidic residues" evidence="1">
    <location>
        <begin position="36"/>
        <end position="57"/>
    </location>
</feature>